<dbReference type="RefSeq" id="WP_078666180.1">
    <property type="nucleotide sequence ID" value="NZ_FUXM01000032.1"/>
</dbReference>
<sequence>MEKLQVGLTGTATTEVSEANTAIAYGSGGVKVFATPAMIGLMEKAALSAVDPLLPEGMATVGTKVEVTHLAATPIGMQVRAQAELLEVEGKRLLFRVEAYDEAGLIGEGKHERYIIDIARFISRSEAKKDQKK</sequence>
<evidence type="ECO:0000313" key="4">
    <source>
        <dbReference type="EMBL" id="SKA16472.1"/>
    </source>
</evidence>
<feature type="binding site" evidence="2">
    <location>
        <position position="113"/>
    </location>
    <ligand>
        <name>substrate</name>
    </ligand>
</feature>
<dbReference type="PANTHER" id="PTHR36934">
    <property type="entry name" value="BLR0278 PROTEIN"/>
    <property type="match status" value="1"/>
</dbReference>
<dbReference type="OrthoDB" id="6902891at2"/>
<feature type="binding site" evidence="2">
    <location>
        <position position="62"/>
    </location>
    <ligand>
        <name>CoA</name>
        <dbReference type="ChEBI" id="CHEBI:57287"/>
    </ligand>
</feature>
<keyword evidence="5" id="KW-1185">Reference proteome</keyword>
<accession>A0A1T4RKG2</accession>
<dbReference type="Gene3D" id="3.10.129.10">
    <property type="entry name" value="Hotdog Thioesterase"/>
    <property type="match status" value="1"/>
</dbReference>
<dbReference type="Pfam" id="PF22636">
    <property type="entry name" value="FlK"/>
    <property type="match status" value="1"/>
</dbReference>
<feature type="domain" description="Fluoroacetyl-CoA-specific thioesterase-like" evidence="3">
    <location>
        <begin position="16"/>
        <end position="117"/>
    </location>
</feature>
<dbReference type="PIRSF" id="PIRSF014972">
    <property type="entry name" value="FlK"/>
    <property type="match status" value="1"/>
</dbReference>
<dbReference type="PANTHER" id="PTHR36934:SF1">
    <property type="entry name" value="THIOESTERASE DOMAIN-CONTAINING PROTEIN"/>
    <property type="match status" value="1"/>
</dbReference>
<organism evidence="4 5">
    <name type="scientific">Carboxydocella sporoproducens DSM 16521</name>
    <dbReference type="NCBI Taxonomy" id="1121270"/>
    <lineage>
        <taxon>Bacteria</taxon>
        <taxon>Bacillati</taxon>
        <taxon>Bacillota</taxon>
        <taxon>Clostridia</taxon>
        <taxon>Eubacteriales</taxon>
        <taxon>Clostridiales Family XVI. Incertae Sedis</taxon>
        <taxon>Carboxydocella</taxon>
    </lineage>
</organism>
<feature type="active site" evidence="1">
    <location>
        <position position="43"/>
    </location>
</feature>
<proteinExistence type="predicted"/>
<feature type="binding site" evidence="2">
    <location>
        <position position="62"/>
    </location>
    <ligand>
        <name>substrate</name>
    </ligand>
</feature>
<evidence type="ECO:0000313" key="5">
    <source>
        <dbReference type="Proteomes" id="UP000189933"/>
    </source>
</evidence>
<reference evidence="5" key="1">
    <citation type="submission" date="2017-02" db="EMBL/GenBank/DDBJ databases">
        <authorList>
            <person name="Varghese N."/>
            <person name="Submissions S."/>
        </authorList>
    </citation>
    <scope>NUCLEOTIDE SEQUENCE [LARGE SCALE GENOMIC DNA]</scope>
    <source>
        <strain evidence="5">DSM 16521</strain>
    </source>
</reference>
<name>A0A1T4RKG2_9FIRM</name>
<dbReference type="Proteomes" id="UP000189933">
    <property type="component" value="Unassembled WGS sequence"/>
</dbReference>
<feature type="active site" evidence="1">
    <location>
        <position position="35"/>
    </location>
</feature>
<feature type="active site" evidence="1">
    <location>
        <position position="69"/>
    </location>
</feature>
<gene>
    <name evidence="4" type="ORF">SAMN02745885_02167</name>
</gene>
<evidence type="ECO:0000259" key="3">
    <source>
        <dbReference type="Pfam" id="PF22636"/>
    </source>
</evidence>
<dbReference type="InterPro" id="IPR054485">
    <property type="entry name" value="FlK-like_dom"/>
</dbReference>
<dbReference type="InterPro" id="IPR025540">
    <property type="entry name" value="FlK"/>
</dbReference>
<dbReference type="SUPFAM" id="SSF54637">
    <property type="entry name" value="Thioesterase/thiol ester dehydrase-isomerase"/>
    <property type="match status" value="1"/>
</dbReference>
<evidence type="ECO:0000256" key="1">
    <source>
        <dbReference type="PIRSR" id="PIRSR014972-1"/>
    </source>
</evidence>
<dbReference type="InterPro" id="IPR029069">
    <property type="entry name" value="HotDog_dom_sf"/>
</dbReference>
<evidence type="ECO:0000256" key="2">
    <source>
        <dbReference type="PIRSR" id="PIRSR014972-2"/>
    </source>
</evidence>
<dbReference type="AlphaFoldDB" id="A0A1T4RKG2"/>
<protein>
    <submittedName>
        <fullName evidence="4">Predicted thioesterase</fullName>
    </submittedName>
</protein>
<dbReference type="EMBL" id="FUXM01000032">
    <property type="protein sequence ID" value="SKA16472.1"/>
    <property type="molecule type" value="Genomic_DNA"/>
</dbReference>